<feature type="binding site" evidence="10">
    <location>
        <position position="306"/>
    </location>
    <ligand>
        <name>Zn(2+)</name>
        <dbReference type="ChEBI" id="CHEBI:29105"/>
        <label>2</label>
        <note>catalytic</note>
    </ligand>
</feature>
<comment type="caution">
    <text evidence="11">Lacks conserved residue(s) required for the propagation of feature annotation.</text>
</comment>
<comment type="cofactor">
    <cofactor evidence="12">
        <name>Zn(2+)</name>
        <dbReference type="ChEBI" id="CHEBI:29105"/>
    </cofactor>
    <text evidence="12">Binds 1 zinc ion per subunit.</text>
</comment>
<evidence type="ECO:0000256" key="5">
    <source>
        <dbReference type="PIRSR" id="PIRSR601548-1"/>
    </source>
</evidence>
<evidence type="ECO:0000313" key="13">
    <source>
        <dbReference type="EMBL" id="KAK7866075.1"/>
    </source>
</evidence>
<feature type="binding site" evidence="10">
    <location>
        <position position="302"/>
    </location>
    <ligand>
        <name>Zn(2+)</name>
        <dbReference type="ChEBI" id="CHEBI:29105"/>
        <label>2</label>
        <note>catalytic</note>
    </ligand>
</feature>
<feature type="binding site" evidence="8">
    <location>
        <position position="306"/>
    </location>
    <ligand>
        <name>Zn(2+)</name>
        <dbReference type="ChEBI" id="CHEBI:29105"/>
        <label>1</label>
        <note>catalytic</note>
    </ligand>
</feature>
<feature type="active site" description="Proton donor 2" evidence="6">
    <location>
        <position position="432"/>
    </location>
</feature>
<name>A0AAN9VQ41_9ORTH</name>
<evidence type="ECO:0000313" key="14">
    <source>
        <dbReference type="Proteomes" id="UP001378592"/>
    </source>
</evidence>
<gene>
    <name evidence="13" type="ORF">R5R35_013573</name>
</gene>
<feature type="active site" description="Proton donor 1" evidence="5">
    <location>
        <position position="432"/>
    </location>
</feature>
<dbReference type="PANTHER" id="PTHR10514">
    <property type="entry name" value="ANGIOTENSIN-CONVERTING ENZYME"/>
    <property type="match status" value="1"/>
</dbReference>
<dbReference type="AlphaFoldDB" id="A0AAN9VQ41"/>
<keyword evidence="3 9" id="KW-1015">Disulfide bond</keyword>
<dbReference type="EC" id="3.4.-.-" evidence="12"/>
<keyword evidence="12" id="KW-0645">Protease</keyword>
<sequence>MGEEKEGAAAAALAARADALGAARARWAASWCGVGPVPACAPRALQLLCRGPRYSPDEAREVGAVLGALARGYWSARVLDGAGRAWRGEPDLERLMRASRDPRVLRWAWLRWRDAAGPPARPLYRRLVPLLNSGARRAGYADAGALWRAELETPGLRAQARRLLARVQPLFALLHAVVRARLPQRYPGCCPPHAPLPAHLLGDLWAQDWSSLWRLLAPAAPDLTAALRGAGLSVRGMAERAEDVFRSLGLPRLPPAFWRRSQLRADAPAGCHGTAANMFRPGDYRIRFCAEVDENDFYVIHHELGHIQYYMAYRNQPVIFQDGANSAFQEAVGDAVTLGVWTPQHLLRLGLVNDSVSPEVLGAQLLVRQALRQLPQLTFALALEEWRWGVFAGEVPPDRYNGAWWALRRSLQGVCPPARRDEADFDPAAKFHVPDNTPYIRYFLSGLLQVQMFKALCEIAVLGGVGRGPLPFPLHQCDIYGSQRAGRKLREMMSLGASRHWTDALFTLTGTRELSAEPLLEYFAPLVPWLRAQLRLHNASLGWGDCPHDY</sequence>
<dbReference type="GO" id="GO:0004180">
    <property type="term" value="F:carboxypeptidase activity"/>
    <property type="evidence" value="ECO:0007669"/>
    <property type="project" value="UniProtKB-KW"/>
</dbReference>
<dbReference type="PRINTS" id="PR00791">
    <property type="entry name" value="PEPDIPTASEA"/>
</dbReference>
<accession>A0AAN9VQ41</accession>
<evidence type="ECO:0000256" key="8">
    <source>
        <dbReference type="PIRSR" id="PIRSR601548-3"/>
    </source>
</evidence>
<feature type="binding site" evidence="8">
    <location>
        <position position="302"/>
    </location>
    <ligand>
        <name>Zn(2+)</name>
        <dbReference type="ChEBI" id="CHEBI:29105"/>
        <label>1</label>
        <note>catalytic</note>
    </ligand>
</feature>
<proteinExistence type="inferred from homology"/>
<keyword evidence="12" id="KW-0378">Hydrolase</keyword>
<feature type="binding site" evidence="7">
    <location>
        <position position="441"/>
    </location>
    <ligand>
        <name>chloride</name>
        <dbReference type="ChEBI" id="CHEBI:17996"/>
        <label>1</label>
    </ligand>
</feature>
<dbReference type="SUPFAM" id="SSF55486">
    <property type="entry name" value="Metalloproteases ('zincins'), catalytic domain"/>
    <property type="match status" value="1"/>
</dbReference>
<evidence type="ECO:0000256" key="3">
    <source>
        <dbReference type="ARBA" id="ARBA00023157"/>
    </source>
</evidence>
<dbReference type="Proteomes" id="UP001378592">
    <property type="component" value="Unassembled WGS sequence"/>
</dbReference>
<organism evidence="13 14">
    <name type="scientific">Gryllus longicercus</name>
    <dbReference type="NCBI Taxonomy" id="2509291"/>
    <lineage>
        <taxon>Eukaryota</taxon>
        <taxon>Metazoa</taxon>
        <taxon>Ecdysozoa</taxon>
        <taxon>Arthropoda</taxon>
        <taxon>Hexapoda</taxon>
        <taxon>Insecta</taxon>
        <taxon>Pterygota</taxon>
        <taxon>Neoptera</taxon>
        <taxon>Polyneoptera</taxon>
        <taxon>Orthoptera</taxon>
        <taxon>Ensifera</taxon>
        <taxon>Gryllidea</taxon>
        <taxon>Grylloidea</taxon>
        <taxon>Gryllidae</taxon>
        <taxon>Gryllinae</taxon>
        <taxon>Gryllus</taxon>
    </lineage>
</organism>
<evidence type="ECO:0000256" key="1">
    <source>
        <dbReference type="ARBA" id="ARBA00008139"/>
    </source>
</evidence>
<evidence type="ECO:0000256" key="10">
    <source>
        <dbReference type="PIRSR" id="PIRSR601548-8"/>
    </source>
</evidence>
<feature type="binding site" evidence="8">
    <location>
        <position position="330"/>
    </location>
    <ligand>
        <name>Zn(2+)</name>
        <dbReference type="ChEBI" id="CHEBI:29105"/>
        <label>1</label>
        <note>catalytic</note>
    </ligand>
</feature>
<dbReference type="PROSITE" id="PS52011">
    <property type="entry name" value="PEPTIDASE_M2"/>
    <property type="match status" value="1"/>
</dbReference>
<dbReference type="GO" id="GO:0008241">
    <property type="term" value="F:peptidyl-dipeptidase activity"/>
    <property type="evidence" value="ECO:0007669"/>
    <property type="project" value="InterPro"/>
</dbReference>
<keyword evidence="8 12" id="KW-0862">Zinc</keyword>
<feature type="disulfide bond" evidence="9 11">
    <location>
        <begin position="271"/>
        <end position="289"/>
    </location>
</feature>
<evidence type="ECO:0000256" key="6">
    <source>
        <dbReference type="PIRSR" id="PIRSR601548-11"/>
    </source>
</evidence>
<evidence type="ECO:0000256" key="11">
    <source>
        <dbReference type="PROSITE-ProRule" id="PRU01355"/>
    </source>
</evidence>
<dbReference type="InterPro" id="IPR001548">
    <property type="entry name" value="Peptidase_M2"/>
</dbReference>
<dbReference type="GO" id="GO:0008237">
    <property type="term" value="F:metallopeptidase activity"/>
    <property type="evidence" value="ECO:0007669"/>
    <property type="project" value="UniProtKB-KW"/>
</dbReference>
<feature type="disulfide bond" evidence="9">
    <location>
        <begin position="457"/>
        <end position="477"/>
    </location>
</feature>
<feature type="active site" description="Proton acceptor 2" evidence="6">
    <location>
        <position position="303"/>
    </location>
</feature>
<keyword evidence="2" id="KW-0732">Signal</keyword>
<keyword evidence="12" id="KW-0482">Metalloprotease</keyword>
<keyword evidence="4 12" id="KW-0325">Glycoprotein</keyword>
<feature type="active site" description="Proton acceptor 1" evidence="5">
    <location>
        <position position="303"/>
    </location>
</feature>
<dbReference type="GO" id="GO:0016020">
    <property type="term" value="C:membrane"/>
    <property type="evidence" value="ECO:0007669"/>
    <property type="project" value="InterPro"/>
</dbReference>
<dbReference type="Pfam" id="PF01401">
    <property type="entry name" value="Peptidase_M2"/>
    <property type="match status" value="1"/>
</dbReference>
<keyword evidence="14" id="KW-1185">Reference proteome</keyword>
<dbReference type="PANTHER" id="PTHR10514:SF27">
    <property type="entry name" value="ANGIOTENSIN-CONVERTING ENZYME"/>
    <property type="match status" value="1"/>
</dbReference>
<protein>
    <recommendedName>
        <fullName evidence="12">Angiotensin-converting enzyme</fullName>
        <ecNumber evidence="12">3.4.-.-</ecNumber>
    </recommendedName>
</protein>
<comment type="similarity">
    <text evidence="1 11 12">Belongs to the peptidase M2 family.</text>
</comment>
<evidence type="ECO:0000256" key="12">
    <source>
        <dbReference type="RuleBase" id="RU361144"/>
    </source>
</evidence>
<evidence type="ECO:0000256" key="4">
    <source>
        <dbReference type="ARBA" id="ARBA00023180"/>
    </source>
</evidence>
<reference evidence="13 14" key="1">
    <citation type="submission" date="2024-03" db="EMBL/GenBank/DDBJ databases">
        <title>The genome assembly and annotation of the cricket Gryllus longicercus Weissman &amp; Gray.</title>
        <authorList>
            <person name="Szrajer S."/>
            <person name="Gray D."/>
            <person name="Ylla G."/>
        </authorList>
    </citation>
    <scope>NUCLEOTIDE SEQUENCE [LARGE SCALE GENOMIC DNA]</scope>
    <source>
        <strain evidence="13">DAG 2021-001</strain>
        <tissue evidence="13">Whole body minus gut</tissue>
    </source>
</reference>
<dbReference type="EMBL" id="JAZDUA010000156">
    <property type="protein sequence ID" value="KAK7866075.1"/>
    <property type="molecule type" value="Genomic_DNA"/>
</dbReference>
<keyword evidence="12" id="KW-0121">Carboxypeptidase</keyword>
<evidence type="ECO:0000256" key="9">
    <source>
        <dbReference type="PIRSR" id="PIRSR601548-4"/>
    </source>
</evidence>
<feature type="binding site" evidence="10">
    <location>
        <position position="330"/>
    </location>
    <ligand>
        <name>Zn(2+)</name>
        <dbReference type="ChEBI" id="CHEBI:29105"/>
        <label>2</label>
        <note>catalytic</note>
    </ligand>
</feature>
<dbReference type="CDD" id="cd06461">
    <property type="entry name" value="M2_ACE"/>
    <property type="match status" value="1"/>
</dbReference>
<evidence type="ECO:0000256" key="2">
    <source>
        <dbReference type="ARBA" id="ARBA00022729"/>
    </source>
</evidence>
<comment type="caution">
    <text evidence="13">The sequence shown here is derived from an EMBL/GenBank/DDBJ whole genome shotgun (WGS) entry which is preliminary data.</text>
</comment>
<dbReference type="GO" id="GO:0046872">
    <property type="term" value="F:metal ion binding"/>
    <property type="evidence" value="ECO:0007669"/>
    <property type="project" value="UniProtKB-KW"/>
</dbReference>
<dbReference type="GO" id="GO:0006508">
    <property type="term" value="P:proteolysis"/>
    <property type="evidence" value="ECO:0007669"/>
    <property type="project" value="UniProtKB-KW"/>
</dbReference>
<evidence type="ECO:0000256" key="7">
    <source>
        <dbReference type="PIRSR" id="PIRSR601548-2"/>
    </source>
</evidence>
<keyword evidence="8 12" id="KW-0479">Metal-binding</keyword>